<feature type="region of interest" description="Disordered" evidence="5">
    <location>
        <begin position="98"/>
        <end position="182"/>
    </location>
</feature>
<comment type="subcellular location">
    <subcellularLocation>
        <location evidence="1">Nucleus</location>
    </subcellularLocation>
</comment>
<name>A0ABP0UYM7_9BRYO</name>
<accession>A0ABP0UYM7</accession>
<keyword evidence="4" id="KW-0539">Nucleus</keyword>
<dbReference type="InterPro" id="IPR024738">
    <property type="entry name" value="Hfi1/Tada1"/>
</dbReference>
<gene>
    <name evidence="6" type="ORF">CSSPTR1EN2_LOCUS21586</name>
</gene>
<evidence type="ECO:0000256" key="4">
    <source>
        <dbReference type="ARBA" id="ARBA00023242"/>
    </source>
</evidence>
<evidence type="ECO:0000256" key="1">
    <source>
        <dbReference type="ARBA" id="ARBA00004123"/>
    </source>
</evidence>
<protein>
    <recommendedName>
        <fullName evidence="8">Transcriptional regulator of RNA polII, SAGA, subunit</fullName>
    </recommendedName>
</protein>
<dbReference type="PANTHER" id="PTHR21277">
    <property type="entry name" value="TRANSCRIPTIONAL ADAPTER 1"/>
    <property type="match status" value="1"/>
</dbReference>
<evidence type="ECO:0000256" key="3">
    <source>
        <dbReference type="ARBA" id="ARBA00023163"/>
    </source>
</evidence>
<feature type="compositionally biased region" description="Basic and acidic residues" evidence="5">
    <location>
        <begin position="211"/>
        <end position="224"/>
    </location>
</feature>
<feature type="region of interest" description="Disordered" evidence="5">
    <location>
        <begin position="197"/>
        <end position="254"/>
    </location>
</feature>
<dbReference type="Proteomes" id="UP001497512">
    <property type="component" value="Chromosome 8"/>
</dbReference>
<dbReference type="Pfam" id="PF12767">
    <property type="entry name" value="SAGA-Tad1"/>
    <property type="match status" value="1"/>
</dbReference>
<feature type="compositionally biased region" description="Acidic residues" evidence="5">
    <location>
        <begin position="231"/>
        <end position="254"/>
    </location>
</feature>
<evidence type="ECO:0000313" key="6">
    <source>
        <dbReference type="EMBL" id="CAK9233638.1"/>
    </source>
</evidence>
<keyword evidence="2" id="KW-0805">Transcription regulation</keyword>
<dbReference type="CDD" id="cd22933">
    <property type="entry name" value="HFD_HFI1"/>
    <property type="match status" value="1"/>
</dbReference>
<keyword evidence="7" id="KW-1185">Reference proteome</keyword>
<evidence type="ECO:0000256" key="5">
    <source>
        <dbReference type="SAM" id="MobiDB-lite"/>
    </source>
</evidence>
<keyword evidence="3" id="KW-0804">Transcription</keyword>
<evidence type="ECO:0008006" key="8">
    <source>
        <dbReference type="Google" id="ProtNLM"/>
    </source>
</evidence>
<dbReference type="PANTHER" id="PTHR21277:SF5">
    <property type="entry name" value="TRANSCRIPTIONAL ADAPTER 1"/>
    <property type="match status" value="1"/>
</dbReference>
<dbReference type="EMBL" id="OZ019900">
    <property type="protein sequence ID" value="CAK9233638.1"/>
    <property type="molecule type" value="Genomic_DNA"/>
</dbReference>
<sequence>MAPPQRTARINLQEFKSKFLKLLGPAKESQYCGLLSSFLSYRLTKGELDRLVPLTIGKENLVLHNQFVRAIFTNAYCAEAPVLPSPVYDISKPVKGIRRKPVTPSEGSPTPPSPGVQGIRSNGDGFVISPHQGRPGFRDRKATERPSPLGNHRAEASTSQGTPSEDEAPRALENGNLASPDLLRPLQQSNSAFELLNLDNSPSVPPSKRPRYGDHHSNNADVKSEVTGSEMEQEEEVEEDEDAEDVEDEDDDDDEQEVLWMNSYLQPPLGISFCIPSSASWAAGVSMLPGRITHTLLGDALDVDCLTASDLPDTETMQRRIQQGAVVENGLQGVSAECANVVNLALDLYLKALIKPTIELVQSKRAGNREKMASCKENGGAGYLEKERKREASFLPQQNLVHGLWLKDSTGVSADATSEGGEKGFSGITPLDFYVAMDLHHQILGENFPIHLERILLRIMS</sequence>
<evidence type="ECO:0000313" key="7">
    <source>
        <dbReference type="Proteomes" id="UP001497512"/>
    </source>
</evidence>
<organism evidence="6 7">
    <name type="scientific">Sphagnum troendelagicum</name>
    <dbReference type="NCBI Taxonomy" id="128251"/>
    <lineage>
        <taxon>Eukaryota</taxon>
        <taxon>Viridiplantae</taxon>
        <taxon>Streptophyta</taxon>
        <taxon>Embryophyta</taxon>
        <taxon>Bryophyta</taxon>
        <taxon>Sphagnophytina</taxon>
        <taxon>Sphagnopsida</taxon>
        <taxon>Sphagnales</taxon>
        <taxon>Sphagnaceae</taxon>
        <taxon>Sphagnum</taxon>
    </lineage>
</organism>
<reference evidence="6" key="1">
    <citation type="submission" date="2024-02" db="EMBL/GenBank/DDBJ databases">
        <authorList>
            <consortium name="ELIXIR-Norway"/>
            <consortium name="Elixir Norway"/>
        </authorList>
    </citation>
    <scope>NUCLEOTIDE SEQUENCE</scope>
</reference>
<proteinExistence type="predicted"/>
<evidence type="ECO:0000256" key="2">
    <source>
        <dbReference type="ARBA" id="ARBA00023015"/>
    </source>
</evidence>